<keyword evidence="2" id="KW-1185">Reference proteome</keyword>
<evidence type="ECO:0000313" key="1">
    <source>
        <dbReference type="EMBL" id="GBN24656.1"/>
    </source>
</evidence>
<comment type="caution">
    <text evidence="1">The sequence shown here is derived from an EMBL/GenBank/DDBJ whole genome shotgun (WGS) entry which is preliminary data.</text>
</comment>
<protein>
    <recommendedName>
        <fullName evidence="3">CCHC-type domain-containing protein</fullName>
    </recommendedName>
</protein>
<evidence type="ECO:0000313" key="2">
    <source>
        <dbReference type="Proteomes" id="UP000499080"/>
    </source>
</evidence>
<accession>A0A4Y2MG92</accession>
<reference evidence="1 2" key="1">
    <citation type="journal article" date="2019" name="Sci. Rep.">
        <title>Orb-weaving spider Araneus ventricosus genome elucidates the spidroin gene catalogue.</title>
        <authorList>
            <person name="Kono N."/>
            <person name="Nakamura H."/>
            <person name="Ohtoshi R."/>
            <person name="Moran D.A.P."/>
            <person name="Shinohara A."/>
            <person name="Yoshida Y."/>
            <person name="Fujiwara M."/>
            <person name="Mori M."/>
            <person name="Tomita M."/>
            <person name="Arakawa K."/>
        </authorList>
    </citation>
    <scope>NUCLEOTIDE SEQUENCE [LARGE SCALE GENOMIC DNA]</scope>
</reference>
<sequence>MYGTIKRHHPLVQDASHRDWLGVQGKRRTRNIEKVWITKGGDKKKDQTPVEEILKKELSKLDFHIQNIKKVQNKGLHVVCDEEEDILKLVTSNTDKEDLAAKIDKKATGKRHQGLIVYDIPNSTTEEELQQAIVDRLVLPIPLKLRFKLRRKEQDTSHWFVEAPGEAIKKIERTRKLALKWTMHNVREFFHLKRCTKCQGFGHLVKDCKDVRFPSGSYAGRHETRRYRSPQLAIVMSVSTAVITTIATERNIRN</sequence>
<dbReference type="EMBL" id="BGPR01007149">
    <property type="protein sequence ID" value="GBN24656.1"/>
    <property type="molecule type" value="Genomic_DNA"/>
</dbReference>
<evidence type="ECO:0008006" key="3">
    <source>
        <dbReference type="Google" id="ProtNLM"/>
    </source>
</evidence>
<dbReference type="AlphaFoldDB" id="A0A4Y2MG92"/>
<dbReference type="Proteomes" id="UP000499080">
    <property type="component" value="Unassembled WGS sequence"/>
</dbReference>
<proteinExistence type="predicted"/>
<gene>
    <name evidence="1" type="ORF">AVEN_53037_1</name>
</gene>
<dbReference type="OrthoDB" id="10022108at2759"/>
<name>A0A4Y2MG92_ARAVE</name>
<organism evidence="1 2">
    <name type="scientific">Araneus ventricosus</name>
    <name type="common">Orbweaver spider</name>
    <name type="synonym">Epeira ventricosa</name>
    <dbReference type="NCBI Taxonomy" id="182803"/>
    <lineage>
        <taxon>Eukaryota</taxon>
        <taxon>Metazoa</taxon>
        <taxon>Ecdysozoa</taxon>
        <taxon>Arthropoda</taxon>
        <taxon>Chelicerata</taxon>
        <taxon>Arachnida</taxon>
        <taxon>Araneae</taxon>
        <taxon>Araneomorphae</taxon>
        <taxon>Entelegynae</taxon>
        <taxon>Araneoidea</taxon>
        <taxon>Araneidae</taxon>
        <taxon>Araneus</taxon>
    </lineage>
</organism>